<dbReference type="Gene3D" id="2.40.50.100">
    <property type="match status" value="1"/>
</dbReference>
<dbReference type="Gene3D" id="2.40.420.20">
    <property type="match status" value="1"/>
</dbReference>
<dbReference type="Gene3D" id="2.40.30.170">
    <property type="match status" value="1"/>
</dbReference>
<feature type="coiled-coil region" evidence="1">
    <location>
        <begin position="194"/>
        <end position="228"/>
    </location>
</feature>
<dbReference type="Gene3D" id="1.10.287.470">
    <property type="entry name" value="Helix hairpin bin"/>
    <property type="match status" value="1"/>
</dbReference>
<protein>
    <submittedName>
        <fullName evidence="3">Multidrug resistance protein MdtN</fullName>
    </submittedName>
</protein>
<dbReference type="AlphaFoldDB" id="A0A517Q784"/>
<feature type="coiled-coil region" evidence="1">
    <location>
        <begin position="128"/>
        <end position="169"/>
    </location>
</feature>
<evidence type="ECO:0000256" key="1">
    <source>
        <dbReference type="SAM" id="Coils"/>
    </source>
</evidence>
<keyword evidence="4" id="KW-1185">Reference proteome</keyword>
<evidence type="ECO:0000313" key="4">
    <source>
        <dbReference type="Proteomes" id="UP000315647"/>
    </source>
</evidence>
<keyword evidence="2" id="KW-0472">Membrane</keyword>
<accession>A0A517Q784</accession>
<organism evidence="3 4">
    <name type="scientific">Gimesia panareensis</name>
    <dbReference type="NCBI Taxonomy" id="2527978"/>
    <lineage>
        <taxon>Bacteria</taxon>
        <taxon>Pseudomonadati</taxon>
        <taxon>Planctomycetota</taxon>
        <taxon>Planctomycetia</taxon>
        <taxon>Planctomycetales</taxon>
        <taxon>Planctomycetaceae</taxon>
        <taxon>Gimesia</taxon>
    </lineage>
</organism>
<evidence type="ECO:0000313" key="3">
    <source>
        <dbReference type="EMBL" id="QDT27468.1"/>
    </source>
</evidence>
<reference evidence="3 4" key="1">
    <citation type="submission" date="2019-03" db="EMBL/GenBank/DDBJ databases">
        <title>Deep-cultivation of Planctomycetes and their phenomic and genomic characterization uncovers novel biology.</title>
        <authorList>
            <person name="Wiegand S."/>
            <person name="Jogler M."/>
            <person name="Boedeker C."/>
            <person name="Pinto D."/>
            <person name="Vollmers J."/>
            <person name="Rivas-Marin E."/>
            <person name="Kohn T."/>
            <person name="Peeters S.H."/>
            <person name="Heuer A."/>
            <person name="Rast P."/>
            <person name="Oberbeckmann S."/>
            <person name="Bunk B."/>
            <person name="Jeske O."/>
            <person name="Meyerdierks A."/>
            <person name="Storesund J.E."/>
            <person name="Kallscheuer N."/>
            <person name="Luecker S."/>
            <person name="Lage O.M."/>
            <person name="Pohl T."/>
            <person name="Merkel B.J."/>
            <person name="Hornburger P."/>
            <person name="Mueller R.-W."/>
            <person name="Bruemmer F."/>
            <person name="Labrenz M."/>
            <person name="Spormann A.M."/>
            <person name="Op den Camp H."/>
            <person name="Overmann J."/>
            <person name="Amann R."/>
            <person name="Jetten M.S.M."/>
            <person name="Mascher T."/>
            <person name="Medema M.H."/>
            <person name="Devos D.P."/>
            <person name="Kaster A.-K."/>
            <person name="Ovreas L."/>
            <person name="Rohde M."/>
            <person name="Galperin M.Y."/>
            <person name="Jogler C."/>
        </authorList>
    </citation>
    <scope>NUCLEOTIDE SEQUENCE [LARGE SCALE GENOMIC DNA]</scope>
    <source>
        <strain evidence="3 4">Enr10</strain>
    </source>
</reference>
<proteinExistence type="predicted"/>
<keyword evidence="1" id="KW-0175">Coiled coil</keyword>
<name>A0A517Q784_9PLAN</name>
<dbReference type="PANTHER" id="PTHR30469:SF15">
    <property type="entry name" value="HLYD FAMILY OF SECRETION PROTEINS"/>
    <property type="match status" value="1"/>
</dbReference>
<sequence>MSEMNTQTSRSWYKKLKHIMLPIIILGIGGGSMVVLKAMKQEPEQQEKLLQETAPLVSTETIHLSDSGVTITVDGIVVPSREVKLAAEVAGKVLFTKDGCKVGNLVYKAPLQERQAGGRDNLMIEIDPENYQLEVKRLTQELAQAQNAIDELEVEIDNAKAMIDLAHEEVLLQKSQLSRVEKLRTRNVVSDTEYEEAKRGELAARNALQKLTNEADLLRARRQRMMHARDLVEVQLSRAKLDLTRTKIYSPINGVIVVDSVEKDGYVKVGDPLVTIEDTSSVEVRSNLRMEELYQLWQYAAQTAQKNRDQKTKALSLEKSGSQADNKTRHDLGYQLPQLPVKVSYEIGGRKFVWDGRLSRYDGIGLDEKTRTVPCRIVVSDPRPSNILVNGQPASQVVGAPPLARGMYVSIDIPLKGNVSLLEIPETAIRPGNLVWIVRNGKLHAEKIRVIDTSNDQLLVELGASGIKPGDQVVTSPLGVANEGMLVREGEAK</sequence>
<dbReference type="GO" id="GO:0015562">
    <property type="term" value="F:efflux transmembrane transporter activity"/>
    <property type="evidence" value="ECO:0007669"/>
    <property type="project" value="TreeGrafter"/>
</dbReference>
<dbReference type="GO" id="GO:1990281">
    <property type="term" value="C:efflux pump complex"/>
    <property type="evidence" value="ECO:0007669"/>
    <property type="project" value="TreeGrafter"/>
</dbReference>
<gene>
    <name evidence="3" type="ORF">Enr10x_27850</name>
</gene>
<keyword evidence="2" id="KW-1133">Transmembrane helix</keyword>
<dbReference type="SUPFAM" id="SSF111369">
    <property type="entry name" value="HlyD-like secretion proteins"/>
    <property type="match status" value="1"/>
</dbReference>
<dbReference type="EMBL" id="CP037421">
    <property type="protein sequence ID" value="QDT27468.1"/>
    <property type="molecule type" value="Genomic_DNA"/>
</dbReference>
<feature type="transmembrane region" description="Helical" evidence="2">
    <location>
        <begin position="20"/>
        <end position="39"/>
    </location>
</feature>
<dbReference type="PANTHER" id="PTHR30469">
    <property type="entry name" value="MULTIDRUG RESISTANCE PROTEIN MDTA"/>
    <property type="match status" value="1"/>
</dbReference>
<evidence type="ECO:0000256" key="2">
    <source>
        <dbReference type="SAM" id="Phobius"/>
    </source>
</evidence>
<keyword evidence="2" id="KW-0812">Transmembrane</keyword>
<dbReference type="Proteomes" id="UP000315647">
    <property type="component" value="Chromosome"/>
</dbReference>